<name>A0A926I7F9_9FIRM</name>
<evidence type="ECO:0000313" key="7">
    <source>
        <dbReference type="Proteomes" id="UP000610760"/>
    </source>
</evidence>
<feature type="transmembrane region" description="Helical" evidence="5">
    <location>
        <begin position="72"/>
        <end position="92"/>
    </location>
</feature>
<sequence length="148" mass="16153">MDWLIIAAVSLLSGITASMGLGGGFVLLIYLTAFAGMPQMEAQWVNLIFFLPIGALSLWFHKKNNLIVKEAILPSVLTGIAGVMAGVAAAKLLGNERLTKIFAVFLLFIGLKELFFREKKGEAVQHTEELKPIPHLLHAKAASNHKHH</sequence>
<dbReference type="GO" id="GO:0005886">
    <property type="term" value="C:plasma membrane"/>
    <property type="evidence" value="ECO:0007669"/>
    <property type="project" value="UniProtKB-SubCell"/>
</dbReference>
<gene>
    <name evidence="6" type="ORF">H8710_07005</name>
</gene>
<dbReference type="Pfam" id="PF01925">
    <property type="entry name" value="TauE"/>
    <property type="match status" value="1"/>
</dbReference>
<dbReference type="AlphaFoldDB" id="A0A926I7F9"/>
<reference evidence="6" key="1">
    <citation type="submission" date="2020-08" db="EMBL/GenBank/DDBJ databases">
        <title>Genome public.</title>
        <authorList>
            <person name="Liu C."/>
            <person name="Sun Q."/>
        </authorList>
    </citation>
    <scope>NUCLEOTIDE SEQUENCE</scope>
    <source>
        <strain evidence="6">NSJ-33</strain>
    </source>
</reference>
<dbReference type="InterPro" id="IPR002781">
    <property type="entry name" value="TM_pro_TauE-like"/>
</dbReference>
<evidence type="ECO:0000256" key="5">
    <source>
        <dbReference type="RuleBase" id="RU363041"/>
    </source>
</evidence>
<keyword evidence="2 5" id="KW-0812">Transmembrane</keyword>
<evidence type="ECO:0000256" key="3">
    <source>
        <dbReference type="ARBA" id="ARBA00022989"/>
    </source>
</evidence>
<evidence type="ECO:0000256" key="2">
    <source>
        <dbReference type="ARBA" id="ARBA00022692"/>
    </source>
</evidence>
<dbReference type="Proteomes" id="UP000610760">
    <property type="component" value="Unassembled WGS sequence"/>
</dbReference>
<comment type="similarity">
    <text evidence="5">Belongs to the 4-toluene sulfonate uptake permease (TSUP) (TC 2.A.102) family.</text>
</comment>
<comment type="subcellular location">
    <subcellularLocation>
        <location evidence="5">Cell membrane</location>
        <topology evidence="5">Multi-pass membrane protein</topology>
    </subcellularLocation>
    <subcellularLocation>
        <location evidence="1">Membrane</location>
        <topology evidence="1">Multi-pass membrane protein</topology>
    </subcellularLocation>
</comment>
<keyword evidence="5" id="KW-1003">Cell membrane</keyword>
<organism evidence="6 7">
    <name type="scientific">Fumia xinanensis</name>
    <dbReference type="NCBI Taxonomy" id="2763659"/>
    <lineage>
        <taxon>Bacteria</taxon>
        <taxon>Bacillati</taxon>
        <taxon>Bacillota</taxon>
        <taxon>Clostridia</taxon>
        <taxon>Eubacteriales</taxon>
        <taxon>Oscillospiraceae</taxon>
        <taxon>Fumia</taxon>
    </lineage>
</organism>
<dbReference type="EMBL" id="JACRSV010000002">
    <property type="protein sequence ID" value="MBC8559817.1"/>
    <property type="molecule type" value="Genomic_DNA"/>
</dbReference>
<keyword evidence="4 5" id="KW-0472">Membrane</keyword>
<evidence type="ECO:0000256" key="1">
    <source>
        <dbReference type="ARBA" id="ARBA00004141"/>
    </source>
</evidence>
<protein>
    <recommendedName>
        <fullName evidence="5">Probable membrane transporter protein</fullName>
    </recommendedName>
</protein>
<feature type="transmembrane region" description="Helical" evidence="5">
    <location>
        <begin position="44"/>
        <end position="60"/>
    </location>
</feature>
<comment type="caution">
    <text evidence="6">The sequence shown here is derived from an EMBL/GenBank/DDBJ whole genome shotgun (WGS) entry which is preliminary data.</text>
</comment>
<evidence type="ECO:0000256" key="4">
    <source>
        <dbReference type="ARBA" id="ARBA00023136"/>
    </source>
</evidence>
<keyword evidence="7" id="KW-1185">Reference proteome</keyword>
<proteinExistence type="inferred from homology"/>
<dbReference type="RefSeq" id="WP_249294799.1">
    <property type="nucleotide sequence ID" value="NZ_JACRSV010000002.1"/>
</dbReference>
<keyword evidence="3 5" id="KW-1133">Transmembrane helix</keyword>
<accession>A0A926I7F9</accession>
<evidence type="ECO:0000313" key="6">
    <source>
        <dbReference type="EMBL" id="MBC8559817.1"/>
    </source>
</evidence>